<keyword evidence="1" id="KW-0695">RNA-directed DNA polymerase</keyword>
<dbReference type="PaxDb" id="6239-F23F1.10"/>
<dbReference type="Proteomes" id="UP000001940">
    <property type="component" value="Chromosome II"/>
</dbReference>
<dbReference type="EMBL" id="BX284602">
    <property type="protein sequence ID" value="CCD62360.1"/>
    <property type="molecule type" value="Genomic_DNA"/>
</dbReference>
<dbReference type="HOGENOM" id="CLU_2361614_0_0_1"/>
<dbReference type="CTD" id="3565165"/>
<dbReference type="OrthoDB" id="5874734at2759"/>
<dbReference type="GeneID" id="3565165"/>
<dbReference type="OMA" id="CVRIPKR"/>
<dbReference type="InParanoid" id="Q7KQ33"/>
<dbReference type="Bgee" id="WBGene00017750">
    <property type="expression patterns" value="Expressed in embryo and 3 other cell types or tissues"/>
</dbReference>
<keyword evidence="1" id="KW-0808">Transferase</keyword>
<keyword evidence="2" id="KW-1185">Reference proteome</keyword>
<evidence type="ECO:0000313" key="2">
    <source>
        <dbReference type="Proteomes" id="UP000001940"/>
    </source>
</evidence>
<dbReference type="FunCoup" id="Q7KQ33">
    <property type="interactions" value="357"/>
</dbReference>
<accession>Q7KQ33</accession>
<evidence type="ECO:0000313" key="3">
    <source>
        <dbReference type="WormBase" id="F23F1.10"/>
    </source>
</evidence>
<dbReference type="AlphaFoldDB" id="Q7KQ33"/>
<organism evidence="1 2">
    <name type="scientific">Caenorhabditis elegans</name>
    <dbReference type="NCBI Taxonomy" id="6239"/>
    <lineage>
        <taxon>Eukaryota</taxon>
        <taxon>Metazoa</taxon>
        <taxon>Ecdysozoa</taxon>
        <taxon>Nematoda</taxon>
        <taxon>Chromadorea</taxon>
        <taxon>Rhabditida</taxon>
        <taxon>Rhabditina</taxon>
        <taxon>Rhabditomorpha</taxon>
        <taxon>Rhabditoidea</taxon>
        <taxon>Rhabditidae</taxon>
        <taxon>Peloderinae</taxon>
        <taxon>Caenorhabditis</taxon>
    </lineage>
</organism>
<name>Q7KQ33_CAEEL</name>
<dbReference type="WormBase" id="F23F1.10">
    <property type="protein sequence ID" value="CE36433"/>
    <property type="gene ID" value="WBGene00017750"/>
</dbReference>
<protein>
    <submittedName>
        <fullName evidence="1">Reverse transcriptase domain-containing protein</fullName>
    </submittedName>
</protein>
<dbReference type="PeptideAtlas" id="Q7KQ33"/>
<dbReference type="GO" id="GO:0003964">
    <property type="term" value="F:RNA-directed DNA polymerase activity"/>
    <property type="evidence" value="ECO:0007669"/>
    <property type="project" value="UniProtKB-KW"/>
</dbReference>
<dbReference type="UCSC" id="F23F1.10">
    <property type="organism name" value="c. elegans"/>
</dbReference>
<dbReference type="AGR" id="WB:WBGene00017750"/>
<keyword evidence="4" id="KW-1267">Proteomics identification</keyword>
<sequence length="96" mass="11302">MASTSIKSAIARIGSIKYTELEDLKSVSISQEEQEAVRVELEKEKDNWRPEELPKDFESRLELFEISSPIKCVRIPKREQRHTQIIIDEFKKKKKN</sequence>
<evidence type="ECO:0000313" key="1">
    <source>
        <dbReference type="EMBL" id="CCD62360.1"/>
    </source>
</evidence>
<gene>
    <name evidence="1" type="ORF">CELE_F23F1.10</name>
    <name evidence="1 3" type="ORF">F23F1.10</name>
</gene>
<dbReference type="eggNOG" id="ENOG502TIY4">
    <property type="taxonomic scope" value="Eukaryota"/>
</dbReference>
<reference evidence="1 2" key="1">
    <citation type="journal article" date="1998" name="Science">
        <title>Genome sequence of the nematode C. elegans: a platform for investigating biology.</title>
        <authorList>
            <consortium name="The C. elegans sequencing consortium"/>
            <person name="Sulson J.E."/>
            <person name="Waterston R."/>
        </authorList>
    </citation>
    <scope>NUCLEOTIDE SEQUENCE [LARGE SCALE GENOMIC DNA]</scope>
    <source>
        <strain evidence="1 2">Bristol N2</strain>
    </source>
</reference>
<keyword evidence="1" id="KW-0548">Nucleotidyltransferase</keyword>
<dbReference type="KEGG" id="cel:CELE_F23F1.10"/>
<proteinExistence type="evidence at protein level"/>
<evidence type="ECO:0007829" key="4">
    <source>
        <dbReference type="PeptideAtlas" id="Q7KQ33"/>
    </source>
</evidence>
<dbReference type="RefSeq" id="NP_001022112.1">
    <property type="nucleotide sequence ID" value="NM_001026941.1"/>
</dbReference>